<evidence type="ECO:0000313" key="7">
    <source>
        <dbReference type="Proteomes" id="UP000827889"/>
    </source>
</evidence>
<dbReference type="PROSITE" id="PS50067">
    <property type="entry name" value="KINESIN_MOTOR_2"/>
    <property type="match status" value="1"/>
</dbReference>
<keyword evidence="4" id="KW-0067">ATP-binding</keyword>
<dbReference type="GO" id="GO:0008017">
    <property type="term" value="F:microtubule binding"/>
    <property type="evidence" value="ECO:0007669"/>
    <property type="project" value="InterPro"/>
</dbReference>
<dbReference type="Gene3D" id="1.10.150.280">
    <property type="entry name" value="AF1531-like domain"/>
    <property type="match status" value="1"/>
</dbReference>
<dbReference type="PRINTS" id="PR00380">
    <property type="entry name" value="KINESINHEAVY"/>
</dbReference>
<dbReference type="SUPFAM" id="SSF47781">
    <property type="entry name" value="RuvA domain 2-like"/>
    <property type="match status" value="1"/>
</dbReference>
<dbReference type="OrthoDB" id="3176171at2759"/>
<dbReference type="GO" id="GO:0051231">
    <property type="term" value="P:spindle elongation"/>
    <property type="evidence" value="ECO:0007669"/>
    <property type="project" value="TreeGrafter"/>
</dbReference>
<evidence type="ECO:0000256" key="5">
    <source>
        <dbReference type="SAM" id="MobiDB-lite"/>
    </source>
</evidence>
<sequence length="678" mass="74767">MLSIAHSRFRVSRSDFGGEVEKTKMSSKPSLKIRVVAKIRGHADRETKRWISVHKPSGEDSETVALSFDAQSASKKESHQVHYCYEPNEDNDKIYIREIKPFISEVFDGHNFTTIAYGARGSGKTCLIQGSGESPGLTALAIEDITEKAERLERLVTISFYEIYQEQVYDLLKSERAAVSILEDAQGKIKLKGLSQVPIKTGAEFRKLYFGGCNSNRTLNKTAYELPKRSHRGLIIHVTSLVENTDAPLVGKLNFVDLTGYEDPRRKSNDGLSFVEKSKINKSLYALQNVLHALNANENHVPFRESKVTRLLQDSLGGLNNRLTVIACLNPLFCQDSIYITSLASRICQGSHQIAMESAKKGKTFEKPVVISSSKVRISQSASGKQIRSRVGLLRKNASCKSIMKGKKLFGETNDMNNDVKASSNTAVASTVEAGAQEEETSVSADASSFESLMHGDEKSGFSVTKSMVSSEKQISSTVLQHTLENTEPQNGDVSHHCEENQEEVSSNLSCREEALPLPNRDAGSMGKENWKFFVNEGGSPPLTARLQELSNSLKLLYSSTPCVKMPNENVEALEPKTPIIDSNVQGNEGKNIANTNSPWAASRTCYPATKNSLIQEYLRIFNSASKEELKGLRGIGEKRATSILQLREKSLEPFKSLDDLGSVGLSAKQVKKMLAIK</sequence>
<dbReference type="InterPro" id="IPR027417">
    <property type="entry name" value="P-loop_NTPase"/>
</dbReference>
<dbReference type="GO" id="GO:0005524">
    <property type="term" value="F:ATP binding"/>
    <property type="evidence" value="ECO:0007669"/>
    <property type="project" value="UniProtKB-UniRule"/>
</dbReference>
<dbReference type="GO" id="GO:0007052">
    <property type="term" value="P:mitotic spindle organization"/>
    <property type="evidence" value="ECO:0007669"/>
    <property type="project" value="TreeGrafter"/>
</dbReference>
<dbReference type="Proteomes" id="UP000827889">
    <property type="component" value="Chromosome 7"/>
</dbReference>
<dbReference type="GO" id="GO:0007018">
    <property type="term" value="P:microtubule-based movement"/>
    <property type="evidence" value="ECO:0007669"/>
    <property type="project" value="InterPro"/>
</dbReference>
<gene>
    <name evidence="8" type="primary">LOC115745187</name>
</gene>
<dbReference type="FunFam" id="1.10.150.280:FF:000003">
    <property type="entry name" value="Kinesin-like protein KIN-10C"/>
    <property type="match status" value="1"/>
</dbReference>
<comment type="similarity">
    <text evidence="3">Belongs to the TRAFAC class myosin-kinesin ATPase superfamily. Kinesin family. KIN-10 subfamily.</text>
</comment>
<dbReference type="SMART" id="SM00129">
    <property type="entry name" value="KISc"/>
    <property type="match status" value="1"/>
</dbReference>
<dbReference type="SUPFAM" id="SSF52540">
    <property type="entry name" value="P-loop containing nucleoside triphosphate hydrolases"/>
    <property type="match status" value="1"/>
</dbReference>
<dbReference type="InterPro" id="IPR036961">
    <property type="entry name" value="Kinesin_motor_dom_sf"/>
</dbReference>
<dbReference type="PANTHER" id="PTHR47969">
    <property type="entry name" value="CHROMOSOME-ASSOCIATED KINESIN KIF4A-RELATED"/>
    <property type="match status" value="1"/>
</dbReference>
<dbReference type="InterPro" id="IPR001752">
    <property type="entry name" value="Kinesin_motor_dom"/>
</dbReference>
<evidence type="ECO:0000256" key="4">
    <source>
        <dbReference type="PROSITE-ProRule" id="PRU00283"/>
    </source>
</evidence>
<dbReference type="GO" id="GO:0003777">
    <property type="term" value="F:microtubule motor activity"/>
    <property type="evidence" value="ECO:0007669"/>
    <property type="project" value="InterPro"/>
</dbReference>
<keyword evidence="4" id="KW-0547">Nucleotide-binding</keyword>
<dbReference type="Pfam" id="PF00225">
    <property type="entry name" value="Kinesin"/>
    <property type="match status" value="1"/>
</dbReference>
<evidence type="ECO:0000256" key="2">
    <source>
        <dbReference type="ARBA" id="ARBA00023175"/>
    </source>
</evidence>
<evidence type="ECO:0000259" key="6">
    <source>
        <dbReference type="PROSITE" id="PS50067"/>
    </source>
</evidence>
<dbReference type="GeneID" id="115745187"/>
<evidence type="ECO:0000256" key="1">
    <source>
        <dbReference type="ARBA" id="ARBA00022701"/>
    </source>
</evidence>
<keyword evidence="1" id="KW-0493">Microtubule</keyword>
<evidence type="ECO:0000256" key="3">
    <source>
        <dbReference type="ARBA" id="ARBA00061615"/>
    </source>
</evidence>
<reference evidence="8" key="1">
    <citation type="submission" date="2025-08" db="UniProtKB">
        <authorList>
            <consortium name="RefSeq"/>
        </authorList>
    </citation>
    <scope>IDENTIFICATION</scope>
    <source>
        <tissue evidence="8">Leaf</tissue>
    </source>
</reference>
<feature type="region of interest" description="Disordered" evidence="5">
    <location>
        <begin position="429"/>
        <end position="448"/>
    </location>
</feature>
<dbReference type="RefSeq" id="XP_030536460.1">
    <property type="nucleotide sequence ID" value="XM_030680600.2"/>
</dbReference>
<dbReference type="GO" id="GO:0005874">
    <property type="term" value="C:microtubule"/>
    <property type="evidence" value="ECO:0007669"/>
    <property type="project" value="UniProtKB-KW"/>
</dbReference>
<keyword evidence="2 4" id="KW-0505">Motor protein</keyword>
<dbReference type="AlphaFoldDB" id="A0A8B8PNV2"/>
<evidence type="ECO:0000313" key="8">
    <source>
        <dbReference type="RefSeq" id="XP_030536460.1"/>
    </source>
</evidence>
<dbReference type="InterPro" id="IPR027640">
    <property type="entry name" value="Kinesin-like_fam"/>
</dbReference>
<feature type="binding site" evidence="4">
    <location>
        <begin position="118"/>
        <end position="125"/>
    </location>
    <ligand>
        <name>ATP</name>
        <dbReference type="ChEBI" id="CHEBI:30616"/>
    </ligand>
</feature>
<dbReference type="Gene3D" id="3.40.850.10">
    <property type="entry name" value="Kinesin motor domain"/>
    <property type="match status" value="1"/>
</dbReference>
<dbReference type="InterPro" id="IPR010994">
    <property type="entry name" value="RuvA_2-like"/>
</dbReference>
<name>A0A8B8PNV2_9MYRT</name>
<proteinExistence type="inferred from homology"/>
<dbReference type="Pfam" id="PF12836">
    <property type="entry name" value="HHH_3"/>
    <property type="match status" value="1"/>
</dbReference>
<organism evidence="7 8">
    <name type="scientific">Rhodamnia argentea</name>
    <dbReference type="NCBI Taxonomy" id="178133"/>
    <lineage>
        <taxon>Eukaryota</taxon>
        <taxon>Viridiplantae</taxon>
        <taxon>Streptophyta</taxon>
        <taxon>Embryophyta</taxon>
        <taxon>Tracheophyta</taxon>
        <taxon>Spermatophyta</taxon>
        <taxon>Magnoliopsida</taxon>
        <taxon>eudicotyledons</taxon>
        <taxon>Gunneridae</taxon>
        <taxon>Pentapetalae</taxon>
        <taxon>rosids</taxon>
        <taxon>malvids</taxon>
        <taxon>Myrtales</taxon>
        <taxon>Myrtaceae</taxon>
        <taxon>Myrtoideae</taxon>
        <taxon>Myrteae</taxon>
        <taxon>Australasian group</taxon>
        <taxon>Rhodamnia</taxon>
    </lineage>
</organism>
<feature type="domain" description="Kinesin motor" evidence="6">
    <location>
        <begin position="32"/>
        <end position="354"/>
    </location>
</feature>
<dbReference type="KEGG" id="rarg:115745187"/>
<dbReference type="PANTHER" id="PTHR47969:SF9">
    <property type="entry name" value="KINESIN-LIKE PROTEIN"/>
    <property type="match status" value="1"/>
</dbReference>
<keyword evidence="7" id="KW-1185">Reference proteome</keyword>
<accession>A0A8B8PNV2</accession>
<protein>
    <submittedName>
        <fullName evidence="8">Kinesin-like protein KIN-10C isoform X1</fullName>
    </submittedName>
</protein>
<dbReference type="GO" id="GO:0005875">
    <property type="term" value="C:microtubule associated complex"/>
    <property type="evidence" value="ECO:0007669"/>
    <property type="project" value="TreeGrafter"/>
</dbReference>